<dbReference type="OrthoDB" id="1879425at2759"/>
<dbReference type="InterPro" id="IPR005516">
    <property type="entry name" value="Remorin_C"/>
</dbReference>
<reference evidence="4" key="1">
    <citation type="submission" date="2019-12" db="EMBL/GenBank/DDBJ databases">
        <authorList>
            <person name="Scholes J."/>
        </authorList>
    </citation>
    <scope>NUCLEOTIDE SEQUENCE</scope>
</reference>
<gene>
    <name evidence="4" type="ORF">SHERM_24432</name>
</gene>
<dbReference type="PANTHER" id="PTHR31471:SF51">
    <property type="entry name" value="REMORIN FAMILY PROTEIN"/>
    <property type="match status" value="1"/>
</dbReference>
<evidence type="ECO:0000259" key="3">
    <source>
        <dbReference type="Pfam" id="PF03763"/>
    </source>
</evidence>
<sequence length="112" mass="13233">MGQGDYLADAWEKEETAYIIERYVKLKATIDNWETKKKKREKHKLEREQAELDKRRAKSIQSYSDKITRIEVIARGAREQADEDRKHEESKVKEKANKIRLTGKTPATCFCF</sequence>
<evidence type="ECO:0000256" key="2">
    <source>
        <dbReference type="SAM" id="Coils"/>
    </source>
</evidence>
<dbReference type="Proteomes" id="UP001153555">
    <property type="component" value="Unassembled WGS sequence"/>
</dbReference>
<keyword evidence="2" id="KW-0175">Coiled coil</keyword>
<comment type="similarity">
    <text evidence="1">Belongs to the remorin family.</text>
</comment>
<dbReference type="AlphaFoldDB" id="A0A9N7RI39"/>
<feature type="coiled-coil region" evidence="2">
    <location>
        <begin position="35"/>
        <end position="98"/>
    </location>
</feature>
<accession>A0A9N7RI39</accession>
<organism evidence="4 5">
    <name type="scientific">Striga hermonthica</name>
    <name type="common">Purple witchweed</name>
    <name type="synonym">Buchnera hermonthica</name>
    <dbReference type="NCBI Taxonomy" id="68872"/>
    <lineage>
        <taxon>Eukaryota</taxon>
        <taxon>Viridiplantae</taxon>
        <taxon>Streptophyta</taxon>
        <taxon>Embryophyta</taxon>
        <taxon>Tracheophyta</taxon>
        <taxon>Spermatophyta</taxon>
        <taxon>Magnoliopsida</taxon>
        <taxon>eudicotyledons</taxon>
        <taxon>Gunneridae</taxon>
        <taxon>Pentapetalae</taxon>
        <taxon>asterids</taxon>
        <taxon>lamiids</taxon>
        <taxon>Lamiales</taxon>
        <taxon>Orobanchaceae</taxon>
        <taxon>Buchnereae</taxon>
        <taxon>Striga</taxon>
    </lineage>
</organism>
<keyword evidence="5" id="KW-1185">Reference proteome</keyword>
<comment type="caution">
    <text evidence="4">The sequence shown here is derived from an EMBL/GenBank/DDBJ whole genome shotgun (WGS) entry which is preliminary data.</text>
</comment>
<evidence type="ECO:0000313" key="5">
    <source>
        <dbReference type="Proteomes" id="UP001153555"/>
    </source>
</evidence>
<name>A0A9N7RI39_STRHE</name>
<evidence type="ECO:0000256" key="1">
    <source>
        <dbReference type="ARBA" id="ARBA00005711"/>
    </source>
</evidence>
<dbReference type="Pfam" id="PF03763">
    <property type="entry name" value="Remorin_C"/>
    <property type="match status" value="1"/>
</dbReference>
<dbReference type="PANTHER" id="PTHR31471">
    <property type="entry name" value="OS02G0116800 PROTEIN"/>
    <property type="match status" value="1"/>
</dbReference>
<proteinExistence type="inferred from homology"/>
<feature type="domain" description="Remorin C-terminal" evidence="3">
    <location>
        <begin position="7"/>
        <end position="107"/>
    </location>
</feature>
<dbReference type="EMBL" id="CACSLK010027752">
    <property type="protein sequence ID" value="CAA0828737.1"/>
    <property type="molecule type" value="Genomic_DNA"/>
</dbReference>
<evidence type="ECO:0000313" key="4">
    <source>
        <dbReference type="EMBL" id="CAA0828737.1"/>
    </source>
</evidence>
<protein>
    <submittedName>
        <fullName evidence="4">Remorin family protein</fullName>
    </submittedName>
</protein>